<dbReference type="PANTHER" id="PTHR10655">
    <property type="entry name" value="LYSOPHOSPHOLIPASE-RELATED"/>
    <property type="match status" value="1"/>
</dbReference>
<keyword evidence="4" id="KW-1185">Reference proteome</keyword>
<dbReference type="PANTHER" id="PTHR10655:SF63">
    <property type="entry name" value="PHOSPHOLIPASE_CARBOXYLESTERASE_THIOESTERASE DOMAIN-CONTAINING PROTEIN"/>
    <property type="match status" value="1"/>
</dbReference>
<dbReference type="GO" id="GO:0005737">
    <property type="term" value="C:cytoplasm"/>
    <property type="evidence" value="ECO:0007669"/>
    <property type="project" value="TreeGrafter"/>
</dbReference>
<dbReference type="GO" id="GO:0008474">
    <property type="term" value="F:palmitoyl-(protein) hydrolase activity"/>
    <property type="evidence" value="ECO:0007669"/>
    <property type="project" value="TreeGrafter"/>
</dbReference>
<protein>
    <submittedName>
        <fullName evidence="3">Alpha/beta-hydrolase</fullName>
    </submittedName>
</protein>
<proteinExistence type="inferred from homology"/>
<dbReference type="Pfam" id="PF02230">
    <property type="entry name" value="Abhydrolase_2"/>
    <property type="match status" value="1"/>
</dbReference>
<evidence type="ECO:0000313" key="3">
    <source>
        <dbReference type="EMBL" id="KAH9822950.1"/>
    </source>
</evidence>
<dbReference type="InterPro" id="IPR003140">
    <property type="entry name" value="PLipase/COase/thioEstase"/>
</dbReference>
<reference evidence="3 4" key="2">
    <citation type="journal article" date="2021" name="Curr. Genet.">
        <title>Genetic response to nitrogen starvation in the aggressive Eucalyptus foliar pathogen Teratosphaeria destructans.</title>
        <authorList>
            <person name="Havenga M."/>
            <person name="Wingfield B.D."/>
            <person name="Wingfield M.J."/>
            <person name="Dreyer L.L."/>
            <person name="Roets F."/>
            <person name="Aylward J."/>
        </authorList>
    </citation>
    <scope>NUCLEOTIDE SEQUENCE [LARGE SCALE GENOMIC DNA]</scope>
    <source>
        <strain evidence="3">CMW44962</strain>
    </source>
</reference>
<reference evidence="3 4" key="1">
    <citation type="journal article" date="2018" name="IMA Fungus">
        <title>IMA Genome-F 10: Nine draft genome sequences of Claviceps purpurea s.lat., including C. arundinis, C. humidiphila, and C. cf. spartinae, pseudomolecules for the pitch canker pathogen Fusarium circinatum, draft genome of Davidsoniella eucalypti, Grosmannia galeiformis, Quambalaria eucalypti, and Teratosphaeria destructans.</title>
        <authorList>
            <person name="Wingfield B.D."/>
            <person name="Liu M."/>
            <person name="Nguyen H.D."/>
            <person name="Lane F.A."/>
            <person name="Morgan S.W."/>
            <person name="De Vos L."/>
            <person name="Wilken P.M."/>
            <person name="Duong T.A."/>
            <person name="Aylward J."/>
            <person name="Coetzee M.P."/>
            <person name="Dadej K."/>
            <person name="De Beer Z.W."/>
            <person name="Findlay W."/>
            <person name="Havenga M."/>
            <person name="Kolarik M."/>
            <person name="Menzies J.G."/>
            <person name="Naidoo K."/>
            <person name="Pochopski O."/>
            <person name="Shoukouhi P."/>
            <person name="Santana Q.C."/>
            <person name="Seifert K.A."/>
            <person name="Soal N."/>
            <person name="Steenkamp E.T."/>
            <person name="Tatham C.T."/>
            <person name="van der Nest M.A."/>
            <person name="Wingfield M.J."/>
        </authorList>
    </citation>
    <scope>NUCLEOTIDE SEQUENCE [LARGE SCALE GENOMIC DNA]</scope>
    <source>
        <strain evidence="3">CMW44962</strain>
    </source>
</reference>
<comment type="similarity">
    <text evidence="1">Belongs to the AB hydrolase superfamily. AB hydrolase 2 family.</text>
</comment>
<comment type="caution">
    <text evidence="3">The sequence shown here is derived from an EMBL/GenBank/DDBJ whole genome shotgun (WGS) entry which is preliminary data.</text>
</comment>
<dbReference type="InterPro" id="IPR050565">
    <property type="entry name" value="LYPA1-2/EST-like"/>
</dbReference>
<dbReference type="InterPro" id="IPR029058">
    <property type="entry name" value="AB_hydrolase_fold"/>
</dbReference>
<name>A0A9W7SLZ9_9PEZI</name>
<dbReference type="SUPFAM" id="SSF53474">
    <property type="entry name" value="alpha/beta-Hydrolases"/>
    <property type="match status" value="1"/>
</dbReference>
<dbReference type="GO" id="GO:0052689">
    <property type="term" value="F:carboxylic ester hydrolase activity"/>
    <property type="evidence" value="ECO:0007669"/>
    <property type="project" value="TreeGrafter"/>
</dbReference>
<dbReference type="AlphaFoldDB" id="A0A9W7SLZ9"/>
<dbReference type="Proteomes" id="UP001138500">
    <property type="component" value="Unassembled WGS sequence"/>
</dbReference>
<accession>A0A9W7SLZ9</accession>
<gene>
    <name evidence="3" type="ORF">Tdes44962_MAKER00778</name>
</gene>
<sequence length="244" mass="27256">MAGPKDDNTVELTNDTVVVAPHSGRHTHTVILLHGRGSEAAEFQSEFFESQDSAGHFLDKDLLPTVKWVFPKAGVEDVGSSGIQLSQWFDMTVTERPHENEEQQLAGLVASVEKIATIVHREAKEVGYDNIILGGISQGCATAVHALYELPRLAGFVGFASWMPMPERFIQAMKGSPPKMPVMVQHCRDDETIDLKYGQELRDTLERAGMRVQWREYEEGGHWFNEPEGIDDLSRFLAAHLKDV</sequence>
<evidence type="ECO:0000313" key="4">
    <source>
        <dbReference type="Proteomes" id="UP001138500"/>
    </source>
</evidence>
<evidence type="ECO:0000256" key="1">
    <source>
        <dbReference type="ARBA" id="ARBA00006499"/>
    </source>
</evidence>
<feature type="domain" description="Phospholipase/carboxylesterase/thioesterase" evidence="2">
    <location>
        <begin position="16"/>
        <end position="240"/>
    </location>
</feature>
<dbReference type="EMBL" id="RIBY02002200">
    <property type="protein sequence ID" value="KAH9822950.1"/>
    <property type="molecule type" value="Genomic_DNA"/>
</dbReference>
<dbReference type="OrthoDB" id="2418081at2759"/>
<evidence type="ECO:0000259" key="2">
    <source>
        <dbReference type="Pfam" id="PF02230"/>
    </source>
</evidence>
<organism evidence="3 4">
    <name type="scientific">Teratosphaeria destructans</name>
    <dbReference type="NCBI Taxonomy" id="418781"/>
    <lineage>
        <taxon>Eukaryota</taxon>
        <taxon>Fungi</taxon>
        <taxon>Dikarya</taxon>
        <taxon>Ascomycota</taxon>
        <taxon>Pezizomycotina</taxon>
        <taxon>Dothideomycetes</taxon>
        <taxon>Dothideomycetidae</taxon>
        <taxon>Mycosphaerellales</taxon>
        <taxon>Teratosphaeriaceae</taxon>
        <taxon>Teratosphaeria</taxon>
    </lineage>
</organism>
<dbReference type="Gene3D" id="3.40.50.1820">
    <property type="entry name" value="alpha/beta hydrolase"/>
    <property type="match status" value="1"/>
</dbReference>